<comment type="subcellular location">
    <subcellularLocation>
        <location evidence="1">Cell membrane</location>
        <topology evidence="1">Multi-pass membrane protein</topology>
    </subcellularLocation>
</comment>
<dbReference type="PANTHER" id="PTHR30287:SF1">
    <property type="entry name" value="INNER MEMBRANE PROTEIN"/>
    <property type="match status" value="1"/>
</dbReference>
<feature type="transmembrane region" description="Helical" evidence="6">
    <location>
        <begin position="267"/>
        <end position="291"/>
    </location>
</feature>
<comment type="caution">
    <text evidence="8">The sequence shown here is derived from an EMBL/GenBank/DDBJ whole genome shotgun (WGS) entry which is preliminary data.</text>
</comment>
<dbReference type="InterPro" id="IPR038766">
    <property type="entry name" value="Membrane_comp_ABC_pdt"/>
</dbReference>
<feature type="transmembrane region" description="Helical" evidence="6">
    <location>
        <begin position="312"/>
        <end position="341"/>
    </location>
</feature>
<evidence type="ECO:0000256" key="5">
    <source>
        <dbReference type="ARBA" id="ARBA00023136"/>
    </source>
</evidence>
<dbReference type="EMBL" id="JAVRHS010000001">
    <property type="protein sequence ID" value="MDT0574833.1"/>
    <property type="molecule type" value="Genomic_DNA"/>
</dbReference>
<keyword evidence="5 6" id="KW-0472">Membrane</keyword>
<feature type="transmembrane region" description="Helical" evidence="6">
    <location>
        <begin position="361"/>
        <end position="382"/>
    </location>
</feature>
<dbReference type="Pfam" id="PF02687">
    <property type="entry name" value="FtsX"/>
    <property type="match status" value="2"/>
</dbReference>
<gene>
    <name evidence="8" type="ORF">RM533_01395</name>
</gene>
<dbReference type="InterPro" id="IPR003838">
    <property type="entry name" value="ABC3_permease_C"/>
</dbReference>
<feature type="domain" description="ABC3 transporter permease C-terminal" evidence="7">
    <location>
        <begin position="731"/>
        <end position="842"/>
    </location>
</feature>
<keyword evidence="3 6" id="KW-0812">Transmembrane</keyword>
<evidence type="ECO:0000256" key="1">
    <source>
        <dbReference type="ARBA" id="ARBA00004651"/>
    </source>
</evidence>
<organism evidence="8 9">
    <name type="scientific">Croceicoccus esteveae</name>
    <dbReference type="NCBI Taxonomy" id="3075597"/>
    <lineage>
        <taxon>Bacteria</taxon>
        <taxon>Pseudomonadati</taxon>
        <taxon>Pseudomonadota</taxon>
        <taxon>Alphaproteobacteria</taxon>
        <taxon>Sphingomonadales</taxon>
        <taxon>Erythrobacteraceae</taxon>
        <taxon>Croceicoccus</taxon>
    </lineage>
</organism>
<sequence length="851" mass="87910">MAAALARRDFSWRFRGLRLLVICLFLGSGALAAINTLEGAIRQQLAGQGQEILGGDIEFSRYARPAQADELAAMAALGQVSSGMRLQAIAVAGDRTAPVQLKSVDARWPLYGQFRARQLIAGVADSNGAGGAVTAGEVTAGAPAPMTAWAGQGALDRLGVQPGDSVKIGNATVLVAGVIAQEPDRLSEGFALGPPVIVSDQTLAATGLVQFGSMAVAKYRIALPDGANLQVIGDTFQEQFASQGWSVRTRDRAAPGADRLLESLGQFLSLVGLAALIIAGIGIAGAVASWLDSRRGTMATLKVLGADSTDVLRIHALQIAAATVVGVSAGLLAGMLVVPLLARLLADLLPVSGVLVFDIGALARAGVFALLVAFVFSAPALIASRTVTAMALLRARVSPMRHLWRRALLPVGLGLAGIVVLTLLTAHDPLLAAGFLGSTAIVLALLALIGVAVRMLASSAYGHTIPLAMRMSMGALGRPGAPTVALVTALGFGLSAFAAIAVIQTGIDAYVAGTVPERAPDYFVLDLPRENAAAFAQVVESRAPGTQIRTAPALRGAVLAYGPEDDMVRVADLDEIPEGAWALRGERGLTYSATLPPGNRITQGRWWPQDYTGEALVSIDDELAVALELEIGDMITIGLLGVERTARIASFRTIEWDDFGFNHALIFSPGSIENAPHNLAASLILRGEVDRAGLLGALVRQFPGSAVIEIGPVLGQARALLGNVGAAVLAAASVTVLAGLAVLLGAIAAARARETYDTIVLRVLGASRGQILSALAVRYLILAALLSAIALALGAGVGWYVMTGMFDLPFRPDWLVVAAVLTAGALTVVMAAVVASLPVLRARPAQALRDL</sequence>
<accession>A0ABU2ZFH8</accession>
<evidence type="ECO:0000313" key="9">
    <source>
        <dbReference type="Proteomes" id="UP001259803"/>
    </source>
</evidence>
<dbReference type="PANTHER" id="PTHR30287">
    <property type="entry name" value="MEMBRANE COMPONENT OF PREDICTED ABC SUPERFAMILY METABOLITE UPTAKE TRANSPORTER"/>
    <property type="match status" value="1"/>
</dbReference>
<proteinExistence type="predicted"/>
<evidence type="ECO:0000256" key="2">
    <source>
        <dbReference type="ARBA" id="ARBA00022475"/>
    </source>
</evidence>
<feature type="transmembrane region" description="Helical" evidence="6">
    <location>
        <begin position="771"/>
        <end position="802"/>
    </location>
</feature>
<feature type="transmembrane region" description="Helical" evidence="6">
    <location>
        <begin position="814"/>
        <end position="840"/>
    </location>
</feature>
<evidence type="ECO:0000313" key="8">
    <source>
        <dbReference type="EMBL" id="MDT0574833.1"/>
    </source>
</evidence>
<evidence type="ECO:0000256" key="4">
    <source>
        <dbReference type="ARBA" id="ARBA00022989"/>
    </source>
</evidence>
<feature type="transmembrane region" description="Helical" evidence="6">
    <location>
        <begin position="430"/>
        <end position="453"/>
    </location>
</feature>
<protein>
    <submittedName>
        <fullName evidence="8">FtsX-like permease family protein</fullName>
    </submittedName>
</protein>
<name>A0ABU2ZFH8_9SPHN</name>
<dbReference type="Proteomes" id="UP001259803">
    <property type="component" value="Unassembled WGS sequence"/>
</dbReference>
<keyword evidence="9" id="KW-1185">Reference proteome</keyword>
<dbReference type="RefSeq" id="WP_311339392.1">
    <property type="nucleotide sequence ID" value="NZ_JAVRHS010000001.1"/>
</dbReference>
<feature type="transmembrane region" description="Helical" evidence="6">
    <location>
        <begin position="480"/>
        <end position="503"/>
    </location>
</feature>
<evidence type="ECO:0000256" key="3">
    <source>
        <dbReference type="ARBA" id="ARBA00022692"/>
    </source>
</evidence>
<feature type="transmembrane region" description="Helical" evidence="6">
    <location>
        <begin position="726"/>
        <end position="750"/>
    </location>
</feature>
<evidence type="ECO:0000259" key="7">
    <source>
        <dbReference type="Pfam" id="PF02687"/>
    </source>
</evidence>
<reference evidence="8 9" key="1">
    <citation type="submission" date="2023-09" db="EMBL/GenBank/DDBJ databases">
        <authorList>
            <person name="Rey-Velasco X."/>
        </authorList>
    </citation>
    <scope>NUCLEOTIDE SEQUENCE [LARGE SCALE GENOMIC DNA]</scope>
    <source>
        <strain evidence="8 9">F390</strain>
    </source>
</reference>
<feature type="domain" description="ABC3 transporter permease C-terminal" evidence="7">
    <location>
        <begin position="271"/>
        <end position="386"/>
    </location>
</feature>
<evidence type="ECO:0000256" key="6">
    <source>
        <dbReference type="SAM" id="Phobius"/>
    </source>
</evidence>
<keyword evidence="4 6" id="KW-1133">Transmembrane helix</keyword>
<keyword evidence="2" id="KW-1003">Cell membrane</keyword>
<feature type="transmembrane region" description="Helical" evidence="6">
    <location>
        <begin position="403"/>
        <end position="424"/>
    </location>
</feature>